<feature type="domain" description="Methyltransferase" evidence="1">
    <location>
        <begin position="38"/>
        <end position="144"/>
    </location>
</feature>
<dbReference type="PANTHER" id="PTHR42912">
    <property type="entry name" value="METHYLTRANSFERASE"/>
    <property type="match status" value="1"/>
</dbReference>
<dbReference type="AlphaFoldDB" id="A0AAD5H303"/>
<name>A0AAD5H303_9CHLO</name>
<dbReference type="Proteomes" id="UP001205105">
    <property type="component" value="Unassembled WGS sequence"/>
</dbReference>
<dbReference type="InterPro" id="IPR050508">
    <property type="entry name" value="Methyltransf_Superfamily"/>
</dbReference>
<dbReference type="InterPro" id="IPR029063">
    <property type="entry name" value="SAM-dependent_MTases_sf"/>
</dbReference>
<dbReference type="GO" id="GO:0008168">
    <property type="term" value="F:methyltransferase activity"/>
    <property type="evidence" value="ECO:0007669"/>
    <property type="project" value="TreeGrafter"/>
</dbReference>
<proteinExistence type="predicted"/>
<evidence type="ECO:0000259" key="1">
    <source>
        <dbReference type="Pfam" id="PF13649"/>
    </source>
</evidence>
<comment type="caution">
    <text evidence="2">The sequence shown here is derived from an EMBL/GenBank/DDBJ whole genome shotgun (WGS) entry which is preliminary data.</text>
</comment>
<dbReference type="Gene3D" id="3.40.50.150">
    <property type="entry name" value="Vaccinia Virus protein VP39"/>
    <property type="match status" value="1"/>
</dbReference>
<dbReference type="EMBL" id="JADXDR010000129">
    <property type="protein sequence ID" value="KAI7838340.1"/>
    <property type="molecule type" value="Genomic_DNA"/>
</dbReference>
<sequence>MLAVDFLFHKRLYRAAQEVLLSRWGPSACPTRQPLAMLDLGCGDAQQIAATLSQCGAPGGNLSLASYTGVDMSAPALAIAQRNLAFLQPACTVSLLQQDMTTFVEACPAGQFDLIFASFAVHHLSQEGKARFLAHAARCLRPGGAFILVDVFLREGEERQQWVERFRDHMSEAVAAGIVDEDEAATVMGHVEPFDLPEHVCTYQRMASDASFAAAECLHTDPKELSRLMLLRTRDP</sequence>
<dbReference type="InterPro" id="IPR041698">
    <property type="entry name" value="Methyltransf_25"/>
</dbReference>
<organism evidence="2 3">
    <name type="scientific">Chlorella ohadii</name>
    <dbReference type="NCBI Taxonomy" id="2649997"/>
    <lineage>
        <taxon>Eukaryota</taxon>
        <taxon>Viridiplantae</taxon>
        <taxon>Chlorophyta</taxon>
        <taxon>core chlorophytes</taxon>
        <taxon>Trebouxiophyceae</taxon>
        <taxon>Chlorellales</taxon>
        <taxon>Chlorellaceae</taxon>
        <taxon>Chlorella clade</taxon>
        <taxon>Chlorella</taxon>
    </lineage>
</organism>
<protein>
    <recommendedName>
        <fullName evidence="1">Methyltransferase domain-containing protein</fullName>
    </recommendedName>
</protein>
<evidence type="ECO:0000313" key="2">
    <source>
        <dbReference type="EMBL" id="KAI7838340.1"/>
    </source>
</evidence>
<evidence type="ECO:0000313" key="3">
    <source>
        <dbReference type="Proteomes" id="UP001205105"/>
    </source>
</evidence>
<reference evidence="2" key="1">
    <citation type="submission" date="2020-11" db="EMBL/GenBank/DDBJ databases">
        <title>Chlorella ohadii genome sequencing and assembly.</title>
        <authorList>
            <person name="Murik O."/>
            <person name="Treves H."/>
            <person name="Kedem I."/>
            <person name="Shotland Y."/>
            <person name="Kaplan A."/>
        </authorList>
    </citation>
    <scope>NUCLEOTIDE SEQUENCE</scope>
    <source>
        <strain evidence="2">1</strain>
    </source>
</reference>
<accession>A0AAD5H303</accession>
<keyword evidence="3" id="KW-1185">Reference proteome</keyword>
<dbReference type="CDD" id="cd02440">
    <property type="entry name" value="AdoMet_MTases"/>
    <property type="match status" value="1"/>
</dbReference>
<dbReference type="SUPFAM" id="SSF53335">
    <property type="entry name" value="S-adenosyl-L-methionine-dependent methyltransferases"/>
    <property type="match status" value="1"/>
</dbReference>
<dbReference type="Pfam" id="PF13649">
    <property type="entry name" value="Methyltransf_25"/>
    <property type="match status" value="1"/>
</dbReference>
<gene>
    <name evidence="2" type="ORF">COHA_007908</name>
</gene>